<dbReference type="PANTHER" id="PTHR32322">
    <property type="entry name" value="INNER MEMBRANE TRANSPORTER"/>
    <property type="match status" value="1"/>
</dbReference>
<dbReference type="Proteomes" id="UP000078503">
    <property type="component" value="Unassembled WGS sequence"/>
</dbReference>
<keyword evidence="4 5" id="KW-0472">Membrane</keyword>
<evidence type="ECO:0000259" key="6">
    <source>
        <dbReference type="Pfam" id="PF00892"/>
    </source>
</evidence>
<keyword evidence="8" id="KW-1185">Reference proteome</keyword>
<feature type="transmembrane region" description="Helical" evidence="5">
    <location>
        <begin position="76"/>
        <end position="96"/>
    </location>
</feature>
<evidence type="ECO:0000256" key="3">
    <source>
        <dbReference type="ARBA" id="ARBA00022989"/>
    </source>
</evidence>
<keyword evidence="3 5" id="KW-1133">Transmembrane helix</keyword>
<gene>
    <name evidence="7" type="ORF">A3K86_18050</name>
</gene>
<feature type="transmembrane region" description="Helical" evidence="5">
    <location>
        <begin position="102"/>
        <end position="123"/>
    </location>
</feature>
<dbReference type="GO" id="GO:0016020">
    <property type="term" value="C:membrane"/>
    <property type="evidence" value="ECO:0007669"/>
    <property type="project" value="UniProtKB-SubCell"/>
</dbReference>
<sequence>MTNSITHTMSAKVWAMLILLSILWGGSFFFVGIAVHELPPLTIVTLRVTLAALTLWLFAFFIGLRPPTSLKVWGSFLGMGLLNNVLPFILIVWGQTQIASGLAAILNAATPIFAVVVAGLLLPDEKPTPLKIFGVAIGFIGVVTVIGLPQLESITAIQNGHQSSVYFLAQLAIVTATICYALAGVYGRRFKTLGINPVLTAAGQVTASSLVLLPITITVEGNSQTFASVSNITWLAISALAVFSTAMAYVLYFKILAQAGATNVLLVTLLVPVSAILLGAAFLNESLATTHFIGMMIIALGLSAIDGRLWQKWRTHPS</sequence>
<evidence type="ECO:0000256" key="5">
    <source>
        <dbReference type="SAM" id="Phobius"/>
    </source>
</evidence>
<reference evidence="7 8" key="1">
    <citation type="submission" date="2016-03" db="EMBL/GenBank/DDBJ databases">
        <title>Photobacterium proteolyticum sp. nov. a protease producing bacterium isolated from ocean sediments of Laizhou Bay.</title>
        <authorList>
            <person name="Li Y."/>
        </authorList>
    </citation>
    <scope>NUCLEOTIDE SEQUENCE [LARGE SCALE GENOMIC DNA]</scope>
    <source>
        <strain evidence="7 8">R-40508</strain>
    </source>
</reference>
<dbReference type="PANTHER" id="PTHR32322:SF9">
    <property type="entry name" value="AMINO-ACID METABOLITE EFFLUX PUMP-RELATED"/>
    <property type="match status" value="1"/>
</dbReference>
<evidence type="ECO:0000313" key="8">
    <source>
        <dbReference type="Proteomes" id="UP000078503"/>
    </source>
</evidence>
<feature type="transmembrane region" description="Helical" evidence="5">
    <location>
        <begin position="198"/>
        <end position="219"/>
    </location>
</feature>
<proteinExistence type="predicted"/>
<evidence type="ECO:0000256" key="1">
    <source>
        <dbReference type="ARBA" id="ARBA00004141"/>
    </source>
</evidence>
<feature type="transmembrane region" description="Helical" evidence="5">
    <location>
        <begin position="231"/>
        <end position="252"/>
    </location>
</feature>
<dbReference type="InterPro" id="IPR000620">
    <property type="entry name" value="EamA_dom"/>
</dbReference>
<dbReference type="SUPFAM" id="SSF103481">
    <property type="entry name" value="Multidrug resistance efflux transporter EmrE"/>
    <property type="match status" value="2"/>
</dbReference>
<feature type="transmembrane region" description="Helical" evidence="5">
    <location>
        <begin position="130"/>
        <end position="151"/>
    </location>
</feature>
<dbReference type="EMBL" id="LVHF01000033">
    <property type="protein sequence ID" value="OAN10894.1"/>
    <property type="molecule type" value="Genomic_DNA"/>
</dbReference>
<keyword evidence="2 5" id="KW-0812">Transmembrane</keyword>
<evidence type="ECO:0000313" key="7">
    <source>
        <dbReference type="EMBL" id="OAN10894.1"/>
    </source>
</evidence>
<dbReference type="Pfam" id="PF00892">
    <property type="entry name" value="EamA"/>
    <property type="match status" value="2"/>
</dbReference>
<dbReference type="InterPro" id="IPR037185">
    <property type="entry name" value="EmrE-like"/>
</dbReference>
<feature type="transmembrane region" description="Helical" evidence="5">
    <location>
        <begin position="41"/>
        <end position="64"/>
    </location>
</feature>
<feature type="transmembrane region" description="Helical" evidence="5">
    <location>
        <begin position="12"/>
        <end position="35"/>
    </location>
</feature>
<dbReference type="OrthoDB" id="9810556at2"/>
<comment type="caution">
    <text evidence="7">The sequence shown here is derived from an EMBL/GenBank/DDBJ whole genome shotgun (WGS) entry which is preliminary data.</text>
</comment>
<dbReference type="InterPro" id="IPR050638">
    <property type="entry name" value="AA-Vitamin_Transporters"/>
</dbReference>
<organism evidence="7 8">
    <name type="scientific">Photobacterium jeanii</name>
    <dbReference type="NCBI Taxonomy" id="858640"/>
    <lineage>
        <taxon>Bacteria</taxon>
        <taxon>Pseudomonadati</taxon>
        <taxon>Pseudomonadota</taxon>
        <taxon>Gammaproteobacteria</taxon>
        <taxon>Vibrionales</taxon>
        <taxon>Vibrionaceae</taxon>
        <taxon>Photobacterium</taxon>
    </lineage>
</organism>
<protein>
    <submittedName>
        <fullName evidence="7">ABC transporter permease</fullName>
    </submittedName>
</protein>
<feature type="transmembrane region" description="Helical" evidence="5">
    <location>
        <begin position="289"/>
        <end position="310"/>
    </location>
</feature>
<comment type="subcellular location">
    <subcellularLocation>
        <location evidence="1">Membrane</location>
        <topology evidence="1">Multi-pass membrane protein</topology>
    </subcellularLocation>
</comment>
<name>A0A178K2D1_9GAMM</name>
<dbReference type="RefSeq" id="WP_068334600.1">
    <property type="nucleotide sequence ID" value="NZ_LVHF01000033.1"/>
</dbReference>
<feature type="transmembrane region" description="Helical" evidence="5">
    <location>
        <begin position="264"/>
        <end position="283"/>
    </location>
</feature>
<evidence type="ECO:0000256" key="4">
    <source>
        <dbReference type="ARBA" id="ARBA00023136"/>
    </source>
</evidence>
<feature type="domain" description="EamA" evidence="6">
    <location>
        <begin position="16"/>
        <end position="145"/>
    </location>
</feature>
<feature type="domain" description="EamA" evidence="6">
    <location>
        <begin position="170"/>
        <end position="303"/>
    </location>
</feature>
<accession>A0A178K2D1</accession>
<feature type="transmembrane region" description="Helical" evidence="5">
    <location>
        <begin position="163"/>
        <end position="186"/>
    </location>
</feature>
<dbReference type="AlphaFoldDB" id="A0A178K2D1"/>
<evidence type="ECO:0000256" key="2">
    <source>
        <dbReference type="ARBA" id="ARBA00022692"/>
    </source>
</evidence>